<name>A0A9P4WN17_9PLEO</name>
<comment type="caution">
    <text evidence="1">The sequence shown here is derived from an EMBL/GenBank/DDBJ whole genome shotgun (WGS) entry which is preliminary data.</text>
</comment>
<dbReference type="OrthoDB" id="3783735at2759"/>
<reference evidence="1" key="1">
    <citation type="submission" date="2019-04" db="EMBL/GenBank/DDBJ databases">
        <title>Sequencing of skin fungus with MAO and IRED activity.</title>
        <authorList>
            <person name="Marsaioli A.J."/>
            <person name="Bonatto J.M.C."/>
            <person name="Reis Junior O."/>
        </authorList>
    </citation>
    <scope>NUCLEOTIDE SEQUENCE</scope>
    <source>
        <strain evidence="1">28M1</strain>
    </source>
</reference>
<gene>
    <name evidence="1" type="ORF">E8E12_002597</name>
</gene>
<accession>A0A9P4WN17</accession>
<evidence type="ECO:0000313" key="1">
    <source>
        <dbReference type="EMBL" id="KAF3036779.1"/>
    </source>
</evidence>
<keyword evidence="2" id="KW-1185">Reference proteome</keyword>
<organism evidence="1 2">
    <name type="scientific">Didymella heteroderae</name>
    <dbReference type="NCBI Taxonomy" id="1769908"/>
    <lineage>
        <taxon>Eukaryota</taxon>
        <taxon>Fungi</taxon>
        <taxon>Dikarya</taxon>
        <taxon>Ascomycota</taxon>
        <taxon>Pezizomycotina</taxon>
        <taxon>Dothideomycetes</taxon>
        <taxon>Pleosporomycetidae</taxon>
        <taxon>Pleosporales</taxon>
        <taxon>Pleosporineae</taxon>
        <taxon>Didymellaceae</taxon>
        <taxon>Didymella</taxon>
    </lineage>
</organism>
<dbReference type="Proteomes" id="UP000758155">
    <property type="component" value="Unassembled WGS sequence"/>
</dbReference>
<protein>
    <submittedName>
        <fullName evidence="1">Uncharacterized protein</fullName>
    </submittedName>
</protein>
<dbReference type="AlphaFoldDB" id="A0A9P4WN17"/>
<evidence type="ECO:0000313" key="2">
    <source>
        <dbReference type="Proteomes" id="UP000758155"/>
    </source>
</evidence>
<dbReference type="EMBL" id="SWKV01000047">
    <property type="protein sequence ID" value="KAF3036779.1"/>
    <property type="molecule type" value="Genomic_DNA"/>
</dbReference>
<proteinExistence type="predicted"/>
<sequence>MRKDVFIPILSTAKLCNNAFSHASPKDFGLLSAIPHGLSFDPQALFFGLEAIVAHLAPTSDITQPLRKMLAELEQHHIHGYYRLKAYVRYHSDIVRKVRKVQKDKGLDRHERYSAGMRLLLDGITFRDLAKAYFEIVEEVEQSKEQRTRKDTVVETEKTVIDAAEKRGRFWKEHPDGFSMIKKGKKGNFLNGKWIQDDRLVKYAIVKEN</sequence>